<evidence type="ECO:0000313" key="4">
    <source>
        <dbReference type="Proteomes" id="UP000009192"/>
    </source>
</evidence>
<dbReference type="InterPro" id="IPR018200">
    <property type="entry name" value="USP_CS"/>
</dbReference>
<dbReference type="KEGG" id="dmo:Dmoj_GI15683"/>
<dbReference type="HOGENOM" id="CLU_058304_0_0_1"/>
<dbReference type="PANTHER" id="PTHR24006:SF908">
    <property type="entry name" value="DEUBIQUITINATING APOPTOTIC INHIBITOR, ISOFORM A"/>
    <property type="match status" value="1"/>
</dbReference>
<dbReference type="AlphaFoldDB" id="B4L451"/>
<comment type="similarity">
    <text evidence="1">Belongs to the peptidase C19 family.</text>
</comment>
<dbReference type="PROSITE" id="PS00973">
    <property type="entry name" value="USP_2"/>
    <property type="match status" value="1"/>
</dbReference>
<feature type="domain" description="USP" evidence="2">
    <location>
        <begin position="1"/>
        <end position="262"/>
    </location>
</feature>
<dbReference type="EMBL" id="CH933810">
    <property type="protein sequence ID" value="EDW07329.2"/>
    <property type="molecule type" value="Genomic_DNA"/>
</dbReference>
<evidence type="ECO:0000259" key="2">
    <source>
        <dbReference type="PROSITE" id="PS50235"/>
    </source>
</evidence>
<dbReference type="InterPro" id="IPR028889">
    <property type="entry name" value="USP"/>
</dbReference>
<dbReference type="SUPFAM" id="SSF54001">
    <property type="entry name" value="Cysteine proteinases"/>
    <property type="match status" value="1"/>
</dbReference>
<dbReference type="InterPro" id="IPR050164">
    <property type="entry name" value="Peptidase_C19"/>
</dbReference>
<accession>B4L451</accession>
<keyword evidence="4" id="KW-1185">Reference proteome</keyword>
<evidence type="ECO:0000256" key="1">
    <source>
        <dbReference type="ARBA" id="ARBA00009085"/>
    </source>
</evidence>
<dbReference type="GO" id="GO:0005634">
    <property type="term" value="C:nucleus"/>
    <property type="evidence" value="ECO:0007669"/>
    <property type="project" value="TreeGrafter"/>
</dbReference>
<dbReference type="GO" id="GO:0004843">
    <property type="term" value="F:cysteine-type deubiquitinase activity"/>
    <property type="evidence" value="ECO:0007669"/>
    <property type="project" value="InterPro"/>
</dbReference>
<dbReference type="InterPro" id="IPR038765">
    <property type="entry name" value="Papain-like_cys_pep_sf"/>
</dbReference>
<dbReference type="Pfam" id="PF00443">
    <property type="entry name" value="UCH"/>
    <property type="match status" value="1"/>
</dbReference>
<dbReference type="PANTHER" id="PTHR24006">
    <property type="entry name" value="UBIQUITIN CARBOXYL-TERMINAL HYDROLASE"/>
    <property type="match status" value="1"/>
</dbReference>
<dbReference type="Gene3D" id="3.90.70.10">
    <property type="entry name" value="Cysteine proteinases"/>
    <property type="match status" value="1"/>
</dbReference>
<protein>
    <recommendedName>
        <fullName evidence="2">USP domain-containing protein</fullName>
    </recommendedName>
</protein>
<dbReference type="Proteomes" id="UP000009192">
    <property type="component" value="Unassembled WGS sequence"/>
</dbReference>
<evidence type="ECO:0000313" key="3">
    <source>
        <dbReference type="EMBL" id="EDW07329.2"/>
    </source>
</evidence>
<dbReference type="GO" id="GO:0005829">
    <property type="term" value="C:cytosol"/>
    <property type="evidence" value="ECO:0007669"/>
    <property type="project" value="TreeGrafter"/>
</dbReference>
<proteinExistence type="inferred from homology"/>
<dbReference type="InParanoid" id="B4L451"/>
<organism evidence="3 4">
    <name type="scientific">Drosophila mojavensis</name>
    <name type="common">Fruit fly</name>
    <dbReference type="NCBI Taxonomy" id="7230"/>
    <lineage>
        <taxon>Eukaryota</taxon>
        <taxon>Metazoa</taxon>
        <taxon>Ecdysozoa</taxon>
        <taxon>Arthropoda</taxon>
        <taxon>Hexapoda</taxon>
        <taxon>Insecta</taxon>
        <taxon>Pterygota</taxon>
        <taxon>Neoptera</taxon>
        <taxon>Endopterygota</taxon>
        <taxon>Diptera</taxon>
        <taxon>Brachycera</taxon>
        <taxon>Muscomorpha</taxon>
        <taxon>Ephydroidea</taxon>
        <taxon>Drosophilidae</taxon>
        <taxon>Drosophila</taxon>
    </lineage>
</organism>
<dbReference type="GO" id="GO:0016579">
    <property type="term" value="P:protein deubiquitination"/>
    <property type="evidence" value="ECO:0007669"/>
    <property type="project" value="InterPro"/>
</dbReference>
<gene>
    <name evidence="3" type="primary">Dmoj\GI15683</name>
    <name evidence="3" type="ORF">Dmoj_GI15683</name>
</gene>
<name>B4L451_DROMO</name>
<sequence length="312" mass="35510">MHYSRHHVLVPPSVLSASNSAMFVAGEQQDISEYLGYLLNSLSEAEKAKGCVPACDDQLNLTIADKSFSGQLTNIYKCLVCSHESRIPNKFRELQLAFPECTGNPKINFTVQNLIEHNSLPEILDGDNKYACPTCATYCKGEHHMRITQGPRNLIITIKRFGYDRATHQPTKLMHKVYHNNSISLEQYDNAMQQFTILLYRLYAIVIHVGNSLDSGHYYVLARDAEHRWIKFNDSEVSYVKSSEVRHLRSQNSAHMLLYALNDEVDMVAEEDKENAAPMSHMAPLTLEELPAKLRKFLKRNLGNEPPNQTTQ</sequence>
<dbReference type="eggNOG" id="KOG1864">
    <property type="taxonomic scope" value="Eukaryota"/>
</dbReference>
<dbReference type="PROSITE" id="PS50235">
    <property type="entry name" value="USP_3"/>
    <property type="match status" value="1"/>
</dbReference>
<dbReference type="OrthoDB" id="2420415at2759"/>
<dbReference type="InterPro" id="IPR001394">
    <property type="entry name" value="Peptidase_C19_UCH"/>
</dbReference>
<reference evidence="3 4" key="1">
    <citation type="journal article" date="2007" name="Nature">
        <title>Evolution of genes and genomes on the Drosophila phylogeny.</title>
        <authorList>
            <consortium name="Drosophila 12 Genomes Consortium"/>
            <person name="Clark A.G."/>
            <person name="Eisen M.B."/>
            <person name="Smith D.R."/>
            <person name="Bergman C.M."/>
            <person name="Oliver B."/>
            <person name="Markow T.A."/>
            <person name="Kaufman T.C."/>
            <person name="Kellis M."/>
            <person name="Gelbart W."/>
            <person name="Iyer V.N."/>
            <person name="Pollard D.A."/>
            <person name="Sackton T.B."/>
            <person name="Larracuente A.M."/>
            <person name="Singh N.D."/>
            <person name="Abad J.P."/>
            <person name="Abt D.N."/>
            <person name="Adryan B."/>
            <person name="Aguade M."/>
            <person name="Akashi H."/>
            <person name="Anderson W.W."/>
            <person name="Aquadro C.F."/>
            <person name="Ardell D.H."/>
            <person name="Arguello R."/>
            <person name="Artieri C.G."/>
            <person name="Barbash D.A."/>
            <person name="Barker D."/>
            <person name="Barsanti P."/>
            <person name="Batterham P."/>
            <person name="Batzoglou S."/>
            <person name="Begun D."/>
            <person name="Bhutkar A."/>
            <person name="Blanco E."/>
            <person name="Bosak S.A."/>
            <person name="Bradley R.K."/>
            <person name="Brand A.D."/>
            <person name="Brent M.R."/>
            <person name="Brooks A.N."/>
            <person name="Brown R.H."/>
            <person name="Butlin R.K."/>
            <person name="Caggese C."/>
            <person name="Calvi B.R."/>
            <person name="Bernardo de Carvalho A."/>
            <person name="Caspi A."/>
            <person name="Castrezana S."/>
            <person name="Celniker S.E."/>
            <person name="Chang J.L."/>
            <person name="Chapple C."/>
            <person name="Chatterji S."/>
            <person name="Chinwalla A."/>
            <person name="Civetta A."/>
            <person name="Clifton S.W."/>
            <person name="Comeron J.M."/>
            <person name="Costello J.C."/>
            <person name="Coyne J.A."/>
            <person name="Daub J."/>
            <person name="David R.G."/>
            <person name="Delcher A.L."/>
            <person name="Delehaunty K."/>
            <person name="Do C.B."/>
            <person name="Ebling H."/>
            <person name="Edwards K."/>
            <person name="Eickbush T."/>
            <person name="Evans J.D."/>
            <person name="Filipski A."/>
            <person name="Findeiss S."/>
            <person name="Freyhult E."/>
            <person name="Fulton L."/>
            <person name="Fulton R."/>
            <person name="Garcia A.C."/>
            <person name="Gardiner A."/>
            <person name="Garfield D.A."/>
            <person name="Garvin B.E."/>
            <person name="Gibson G."/>
            <person name="Gilbert D."/>
            <person name="Gnerre S."/>
            <person name="Godfrey J."/>
            <person name="Good R."/>
            <person name="Gotea V."/>
            <person name="Gravely B."/>
            <person name="Greenberg A.J."/>
            <person name="Griffiths-Jones S."/>
            <person name="Gross S."/>
            <person name="Guigo R."/>
            <person name="Gustafson E.A."/>
            <person name="Haerty W."/>
            <person name="Hahn M.W."/>
            <person name="Halligan D.L."/>
            <person name="Halpern A.L."/>
            <person name="Halter G.M."/>
            <person name="Han M.V."/>
            <person name="Heger A."/>
            <person name="Hillier L."/>
            <person name="Hinrichs A.S."/>
            <person name="Holmes I."/>
            <person name="Hoskins R.A."/>
            <person name="Hubisz M.J."/>
            <person name="Hultmark D."/>
            <person name="Huntley M.A."/>
            <person name="Jaffe D.B."/>
            <person name="Jagadeeshan S."/>
            <person name="Jeck W.R."/>
            <person name="Johnson J."/>
            <person name="Jones C.D."/>
            <person name="Jordan W.C."/>
            <person name="Karpen G.H."/>
            <person name="Kataoka E."/>
            <person name="Keightley P.D."/>
            <person name="Kheradpour P."/>
            <person name="Kirkness E.F."/>
            <person name="Koerich L.B."/>
            <person name="Kristiansen K."/>
            <person name="Kudrna D."/>
            <person name="Kulathinal R.J."/>
            <person name="Kumar S."/>
            <person name="Kwok R."/>
            <person name="Lander E."/>
            <person name="Langley C.H."/>
            <person name="Lapoint R."/>
            <person name="Lazzaro B.P."/>
            <person name="Lee S.J."/>
            <person name="Levesque L."/>
            <person name="Li R."/>
            <person name="Lin C.F."/>
            <person name="Lin M.F."/>
            <person name="Lindblad-Toh K."/>
            <person name="Llopart A."/>
            <person name="Long M."/>
            <person name="Low L."/>
            <person name="Lozovsky E."/>
            <person name="Lu J."/>
            <person name="Luo M."/>
            <person name="Machado C.A."/>
            <person name="Makalowski W."/>
            <person name="Marzo M."/>
            <person name="Matsuda M."/>
            <person name="Matzkin L."/>
            <person name="McAllister B."/>
            <person name="McBride C.S."/>
            <person name="McKernan B."/>
            <person name="McKernan K."/>
            <person name="Mendez-Lago M."/>
            <person name="Minx P."/>
            <person name="Mollenhauer M.U."/>
            <person name="Montooth K."/>
            <person name="Mount S.M."/>
            <person name="Mu X."/>
            <person name="Myers E."/>
            <person name="Negre B."/>
            <person name="Newfeld S."/>
            <person name="Nielsen R."/>
            <person name="Noor M.A."/>
            <person name="O'Grady P."/>
            <person name="Pachter L."/>
            <person name="Papaceit M."/>
            <person name="Parisi M.J."/>
            <person name="Parisi M."/>
            <person name="Parts L."/>
            <person name="Pedersen J.S."/>
            <person name="Pesole G."/>
            <person name="Phillippy A.M."/>
            <person name="Ponting C.P."/>
            <person name="Pop M."/>
            <person name="Porcelli D."/>
            <person name="Powell J.R."/>
            <person name="Prohaska S."/>
            <person name="Pruitt K."/>
            <person name="Puig M."/>
            <person name="Quesneville H."/>
            <person name="Ram K.R."/>
            <person name="Rand D."/>
            <person name="Rasmussen M.D."/>
            <person name="Reed L.K."/>
            <person name="Reenan R."/>
            <person name="Reily A."/>
            <person name="Remington K.A."/>
            <person name="Rieger T.T."/>
            <person name="Ritchie M.G."/>
            <person name="Robin C."/>
            <person name="Rogers Y.H."/>
            <person name="Rohde C."/>
            <person name="Rozas J."/>
            <person name="Rubenfield M.J."/>
            <person name="Ruiz A."/>
            <person name="Russo S."/>
            <person name="Salzberg S.L."/>
            <person name="Sanchez-Gracia A."/>
            <person name="Saranga D.J."/>
            <person name="Sato H."/>
            <person name="Schaeffer S.W."/>
            <person name="Schatz M.C."/>
            <person name="Schlenke T."/>
            <person name="Schwartz R."/>
            <person name="Segarra C."/>
            <person name="Singh R.S."/>
            <person name="Sirot L."/>
            <person name="Sirota M."/>
            <person name="Sisneros N.B."/>
            <person name="Smith C.D."/>
            <person name="Smith T.F."/>
            <person name="Spieth J."/>
            <person name="Stage D.E."/>
            <person name="Stark A."/>
            <person name="Stephan W."/>
            <person name="Strausberg R.L."/>
            <person name="Strempel S."/>
            <person name="Sturgill D."/>
            <person name="Sutton G."/>
            <person name="Sutton G.G."/>
            <person name="Tao W."/>
            <person name="Teichmann S."/>
            <person name="Tobari Y.N."/>
            <person name="Tomimura Y."/>
            <person name="Tsolas J.M."/>
            <person name="Valente V.L."/>
            <person name="Venter E."/>
            <person name="Venter J.C."/>
            <person name="Vicario S."/>
            <person name="Vieira F.G."/>
            <person name="Vilella A.J."/>
            <person name="Villasante A."/>
            <person name="Walenz B."/>
            <person name="Wang J."/>
            <person name="Wasserman M."/>
            <person name="Watts T."/>
            <person name="Wilson D."/>
            <person name="Wilson R.K."/>
            <person name="Wing R.A."/>
            <person name="Wolfner M.F."/>
            <person name="Wong A."/>
            <person name="Wong G.K."/>
            <person name="Wu C.I."/>
            <person name="Wu G."/>
            <person name="Yamamoto D."/>
            <person name="Yang H.P."/>
            <person name="Yang S.P."/>
            <person name="Yorke J.A."/>
            <person name="Yoshida K."/>
            <person name="Zdobnov E."/>
            <person name="Zhang P."/>
            <person name="Zhang Y."/>
            <person name="Zimin A.V."/>
            <person name="Baldwin J."/>
            <person name="Abdouelleil A."/>
            <person name="Abdulkadir J."/>
            <person name="Abebe A."/>
            <person name="Abera B."/>
            <person name="Abreu J."/>
            <person name="Acer S.C."/>
            <person name="Aftuck L."/>
            <person name="Alexander A."/>
            <person name="An P."/>
            <person name="Anderson E."/>
            <person name="Anderson S."/>
            <person name="Arachi H."/>
            <person name="Azer M."/>
            <person name="Bachantsang P."/>
            <person name="Barry A."/>
            <person name="Bayul T."/>
            <person name="Berlin A."/>
            <person name="Bessette D."/>
            <person name="Bloom T."/>
            <person name="Blye J."/>
            <person name="Boguslavskiy L."/>
            <person name="Bonnet C."/>
            <person name="Boukhgalter B."/>
            <person name="Bourzgui I."/>
            <person name="Brown A."/>
            <person name="Cahill P."/>
            <person name="Channer S."/>
            <person name="Cheshatsang Y."/>
            <person name="Chuda L."/>
            <person name="Citroen M."/>
            <person name="Collymore A."/>
            <person name="Cooke P."/>
            <person name="Costello M."/>
            <person name="D'Aco K."/>
            <person name="Daza R."/>
            <person name="De Haan G."/>
            <person name="DeGray S."/>
            <person name="DeMaso C."/>
            <person name="Dhargay N."/>
            <person name="Dooley K."/>
            <person name="Dooley E."/>
            <person name="Doricent M."/>
            <person name="Dorje P."/>
            <person name="Dorjee K."/>
            <person name="Dupes A."/>
            <person name="Elong R."/>
            <person name="Falk J."/>
            <person name="Farina A."/>
            <person name="Faro S."/>
            <person name="Ferguson D."/>
            <person name="Fisher S."/>
            <person name="Foley C.D."/>
            <person name="Franke A."/>
            <person name="Friedrich D."/>
            <person name="Gadbois L."/>
            <person name="Gearin G."/>
            <person name="Gearin C.R."/>
            <person name="Giannoukos G."/>
            <person name="Goode T."/>
            <person name="Graham J."/>
            <person name="Grandbois E."/>
            <person name="Grewal S."/>
            <person name="Gyaltsen K."/>
            <person name="Hafez N."/>
            <person name="Hagos B."/>
            <person name="Hall J."/>
            <person name="Henson C."/>
            <person name="Hollinger A."/>
            <person name="Honan T."/>
            <person name="Huard M.D."/>
            <person name="Hughes L."/>
            <person name="Hurhula B."/>
            <person name="Husby M.E."/>
            <person name="Kamat A."/>
            <person name="Kanga B."/>
            <person name="Kashin S."/>
            <person name="Khazanovich D."/>
            <person name="Kisner P."/>
            <person name="Lance K."/>
            <person name="Lara M."/>
            <person name="Lee W."/>
            <person name="Lennon N."/>
            <person name="Letendre F."/>
            <person name="LeVine R."/>
            <person name="Lipovsky A."/>
            <person name="Liu X."/>
            <person name="Liu J."/>
            <person name="Liu S."/>
            <person name="Lokyitsang T."/>
            <person name="Lokyitsang Y."/>
            <person name="Lubonja R."/>
            <person name="Lui A."/>
            <person name="MacDonald P."/>
            <person name="Magnisalis V."/>
            <person name="Maru K."/>
            <person name="Matthews C."/>
            <person name="McCusker W."/>
            <person name="McDonough S."/>
            <person name="Mehta T."/>
            <person name="Meldrim J."/>
            <person name="Meneus L."/>
            <person name="Mihai O."/>
            <person name="Mihalev A."/>
            <person name="Mihova T."/>
            <person name="Mittelman R."/>
            <person name="Mlenga V."/>
            <person name="Montmayeur A."/>
            <person name="Mulrain L."/>
            <person name="Navidi A."/>
            <person name="Naylor J."/>
            <person name="Negash T."/>
            <person name="Nguyen T."/>
            <person name="Nguyen N."/>
            <person name="Nicol R."/>
            <person name="Norbu C."/>
            <person name="Norbu N."/>
            <person name="Novod N."/>
            <person name="O'Neill B."/>
            <person name="Osman S."/>
            <person name="Markiewicz E."/>
            <person name="Oyono O.L."/>
            <person name="Patti C."/>
            <person name="Phunkhang P."/>
            <person name="Pierre F."/>
            <person name="Priest M."/>
            <person name="Raghuraman S."/>
            <person name="Rege F."/>
            <person name="Reyes R."/>
            <person name="Rise C."/>
            <person name="Rogov P."/>
            <person name="Ross K."/>
            <person name="Ryan E."/>
            <person name="Settipalli S."/>
            <person name="Shea T."/>
            <person name="Sherpa N."/>
            <person name="Shi L."/>
            <person name="Shih D."/>
            <person name="Sparrow T."/>
            <person name="Spaulding J."/>
            <person name="Stalker J."/>
            <person name="Stange-Thomann N."/>
            <person name="Stavropoulos S."/>
            <person name="Stone C."/>
            <person name="Strader C."/>
            <person name="Tesfaye S."/>
            <person name="Thomson T."/>
            <person name="Thoulutsang Y."/>
            <person name="Thoulutsang D."/>
            <person name="Topham K."/>
            <person name="Topping I."/>
            <person name="Tsamla T."/>
            <person name="Vassiliev H."/>
            <person name="Vo A."/>
            <person name="Wangchuk T."/>
            <person name="Wangdi T."/>
            <person name="Weiand M."/>
            <person name="Wilkinson J."/>
            <person name="Wilson A."/>
            <person name="Yadav S."/>
            <person name="Young G."/>
            <person name="Yu Q."/>
            <person name="Zembek L."/>
            <person name="Zhong D."/>
            <person name="Zimmer A."/>
            <person name="Zwirko Z."/>
            <person name="Jaffe D.B."/>
            <person name="Alvarez P."/>
            <person name="Brockman W."/>
            <person name="Butler J."/>
            <person name="Chin C."/>
            <person name="Gnerre S."/>
            <person name="Grabherr M."/>
            <person name="Kleber M."/>
            <person name="Mauceli E."/>
            <person name="MacCallum I."/>
        </authorList>
    </citation>
    <scope>NUCLEOTIDE SEQUENCE [LARGE SCALE GENOMIC DNA]</scope>
    <source>
        <strain evidence="4">Tucson 15081-1352.22</strain>
    </source>
</reference>